<keyword evidence="6" id="KW-0045">Antibiotic biosynthesis</keyword>
<dbReference type="NCBIfam" id="NF003417">
    <property type="entry name" value="PRK04813.1"/>
    <property type="match status" value="6"/>
</dbReference>
<keyword evidence="3" id="KW-0596">Phosphopantetheine</keyword>
<dbReference type="InterPro" id="IPR006162">
    <property type="entry name" value="Ppantetheine_attach_site"/>
</dbReference>
<feature type="domain" description="Carrier" evidence="9">
    <location>
        <begin position="5142"/>
        <end position="5217"/>
    </location>
</feature>
<dbReference type="InterPro" id="IPR020845">
    <property type="entry name" value="AMP-binding_CS"/>
</dbReference>
<dbReference type="Gene3D" id="3.40.50.980">
    <property type="match status" value="8"/>
</dbReference>
<evidence type="ECO:0000313" key="11">
    <source>
        <dbReference type="Proteomes" id="UP000812277"/>
    </source>
</evidence>
<dbReference type="RefSeq" id="WP_219874614.1">
    <property type="nucleotide sequence ID" value="NZ_JAHZIJ010000023.1"/>
</dbReference>
<reference evidence="10 11" key="1">
    <citation type="submission" date="2021-07" db="EMBL/GenBank/DDBJ databases">
        <title>Paenibacillus radiodurans sp. nov., isolated from the southeastern edge of Tengger Desert.</title>
        <authorList>
            <person name="Zhang G."/>
        </authorList>
    </citation>
    <scope>NUCLEOTIDE SEQUENCE [LARGE SCALE GENOMIC DNA]</scope>
    <source>
        <strain evidence="10 11">DT7-4</strain>
    </source>
</reference>
<dbReference type="EMBL" id="JAHZIJ010000023">
    <property type="protein sequence ID" value="MBW7477363.1"/>
    <property type="molecule type" value="Genomic_DNA"/>
</dbReference>
<dbReference type="PROSITE" id="PS50006">
    <property type="entry name" value="FHA_DOMAIN"/>
    <property type="match status" value="1"/>
</dbReference>
<dbReference type="InterPro" id="IPR001242">
    <property type="entry name" value="Condensation_dom"/>
</dbReference>
<evidence type="ECO:0000259" key="8">
    <source>
        <dbReference type="PROSITE" id="PS50006"/>
    </source>
</evidence>
<dbReference type="SUPFAM" id="SSF47336">
    <property type="entry name" value="ACP-like"/>
    <property type="match status" value="6"/>
</dbReference>
<dbReference type="Pfam" id="PF13193">
    <property type="entry name" value="AMP-binding_C"/>
    <property type="match status" value="5"/>
</dbReference>
<dbReference type="NCBIfam" id="TIGR01733">
    <property type="entry name" value="AA-adenyl-dom"/>
    <property type="match status" value="6"/>
</dbReference>
<organism evidence="10 11">
    <name type="scientific">Paenibacillus oenotherae</name>
    <dbReference type="NCBI Taxonomy" id="1435645"/>
    <lineage>
        <taxon>Bacteria</taxon>
        <taxon>Bacillati</taxon>
        <taxon>Bacillota</taxon>
        <taxon>Bacilli</taxon>
        <taxon>Bacillales</taxon>
        <taxon>Paenibacillaceae</taxon>
        <taxon>Paenibacillus</taxon>
    </lineage>
</organism>
<keyword evidence="5" id="KW-0677">Repeat</keyword>
<dbReference type="InterPro" id="IPR036736">
    <property type="entry name" value="ACP-like_sf"/>
</dbReference>
<evidence type="ECO:0000256" key="6">
    <source>
        <dbReference type="ARBA" id="ARBA00023194"/>
    </source>
</evidence>
<dbReference type="PROSITE" id="PS00455">
    <property type="entry name" value="AMP_BINDING"/>
    <property type="match status" value="6"/>
</dbReference>
<dbReference type="Pfam" id="PF00668">
    <property type="entry name" value="Condensation"/>
    <property type="match status" value="7"/>
</dbReference>
<evidence type="ECO:0000313" key="10">
    <source>
        <dbReference type="EMBL" id="MBW7477363.1"/>
    </source>
</evidence>
<sequence length="6724" mass="759935">MSLSKQHYPLTHAQKRIWQVEAMYQGTAVANLAGLIKLDGTLDIDIFQKAANLLVSLNDSLRIQMKRTEEEEIEQYFAEDTEKVFELHDFSENGGEERAREWFEKQKRIPFALLDSPLYRISLVKIEERKFWIFVVVHHIVIDGISLNLIGNEFLAILEQLERGTFERPHKHSFLQHIENEERYLSSKRFSEDELFWNNQYSTIPEQVRLSASNPFLVSTTSRRITTIIPQEMRDRLKAFEQEYNSSIYNTFLAGLYLSLYRMTSIPDHTIGAFYSNRVNREERQMTGMFVSTVPFRMIIQPENNFLDFLKEVQKKARTILRHQKYPYDLLLNALREKQSGIERLFGVSILYQSFDWSEIASFFEQLFTEDETHDFIIKIHHYLHNDEIHINVDYRIEMFSENEITSFIEQMIEILNYVLKFPQHEIDIMTVAEKKQQLLGFNNTAASFPVDKTIHELFEEQVEKTPEQVALLFGAERVTYRELNNRVNRMAVTLRQKGVGPDRIVGIMAERSVEMIVGILSILKAGGAYLPLDSTHPDDRLAYMLQDANVSLLLIQPHLQDRLGSNGILYGGEVVLLLAQEAGDSGEAVENPAPLSTAADLAYVIYTSGSTGQPKGVAVEHRSVVNRLKWMQKRYPLTVDDVIMQKTPISFDVSVWELFWWAMEGASMCLLQPGEEKDPHAITGAIAEYRVTTMHFVPSMLNSFLGYLETRDNETGRLSSLRHVFASGEALGVIQAKRFYQRITTEHGAKLINLYGPTEATVDVTYFDCDASDDRSFIPIGKPIDNTRIYLLNEGMRLQPLGLIGEIYIAGEGVARGYLNNAELTAQKFVENPYKQGERMYRTGDLARWLPDGNIEYIGRMDHQVKIRGYRIELGEIESVLLEYPVIKEAVVTARKDDHEDHYMCAYVVSADHIQPAALREWLGNRLANYMIPSFFVQLEHMPLTPNGKLDRRALPAPEKGAAGAEVYVEPRTMLEAKLVELWSSVLDVNRIGVKDHFFERGGHSLKATKLIALMHKELKVTVPLKTIFQYPVLEEMASIVERLEREGYSEISTIEESAYYQVSSAQKRMYVLNQVDGSGLGYNMSGIFEITGHVDAERLEQAFAQLILRHESLRTSFLIVDGVPVQRVQADVNFKLHAEDCLHAVGESDIRERLQSFVRPFDLEQAPLLRVELLERSSDHHILMFDMHHIISDGVSIMRIIDEVSRFYAGESLPELRIQYKDYAAWQQKELESERMRRQEAYWLETFADEIPVLNLPTDYGRPALQSFDGGTVHAALAEEAMKGLRRIGAETGATLYMVLLAAFTAFLAKYSGQEDIVVGTPIAGRPHADLEPIIGMFVETLALRNYPRSDLTFLSYVKEVKQRTLEAFEHGDYPLEELIDKLNVQRDMSRNALFDVMFSLQHKEEAVERLVGLAIKPYPLEQATAKFDLTLHAEETEGDGLILGLEFATSLFTRETAERMLRHFLQLTAELAASPEKRIEEAGMLAEEERKELLLAACPVAAAPRADKTVSELFEEQAERTPARPAVRFGADSLTYLELNERSNRLARALQKRGVGPESIVAILVERSVEMVVSMLAVLKAGGAYLPIDPDYPQERIRFLLEDSAAKTVVTQPQLARLLEGSEAEQVIALEGDLLAEEESGNLPRAAGSDNLAYVIYTSGSTGQPKGVMIEHGNYTAMAYAWRSSYELDCFEVRALQMASFSFDVFAGDVARTLLWGGELVICPNEARSDLRALSELIDEHRITIMESTPALVMPLLRYREENGRGMGELRLLIIGSDTCPAGEFKKLVSSYGATLRILNSYGVTECCIDSSYYETGESPLKEGGNVPIGKPLPGVGMYVLNRGMELQPVGVMGELCIGGSGVGRGYWRRPELTAEKFVDHPYAAGERLYRTGDLARRLPDGNIEYLGRMDQQVKIRGYRIELGEIEESLQEQEQIREAVVTVREDAQGERYLCAYVTASDELDLTALRSRLSERLASYMIPSYFVMLEELPLTPNGKLDRRALPAPEEQASGTAPYVEPRTALEASLAAIWQSVLGVPRIGAKDHFFEKGGHSLKAAVLASRIHKELQINVPLRTIFQSPVLEQLAAAVLDYSGQKFVEITRVKESPYYPLSSAQKRMYMLNQLSEADAGYNITGAYTIEGELDRARLEQAFRKLIWRHESLRTSFHMVDGELVQKVHEEVDFRINIQSIDGTGQAEIRERQLMFIRPFDLSQAPLLRVELLRLSSDRHIIMFDTHHIVSDGLSIGLLIGEIGRLYNGEKLPELQLQYKDYAIWQRKLMDSEVMRNQERFWLGDFKGDMPVLELPTDFARPAIQRFEGDAVYFDIPQETDEGLRRIADMTDSTLYMVLLASYSILLAKYSGQEEVVIGTPVAGRPHADLESLLGLFVGTLPMRSYPTGTKRFIEYVREVKERVLQAFENQDYPFEELVDKLNVPSDLSRNPVFDAMFAFDNTGQGEPELTGLRLLPLRNAKEFAKFDLNLQLTQSAGGLNGRLLFSTALFRPTTAQQMVDRFLVLLAEAAKRSELPIKDMAWFSAEEKERLLGFPAMTRNYPLDKPVHQLFEEIAYRTPEGIALVMGEQRLTYSELNERANHLAHFLVSRRAERGDTIALYMEPSVEMIIALIGVMKAGCAYLPLDPEHRQQKRQLLMLQDSRARLLLTTRECGAELSFADQCEVVYVDEEAGMSADRPNHPAASDDLLYIIYTSGTTGKPKGVKVRHRNIVNYSSWLIEQAGLHKADKTALLSSYAFDLGYTGLFGSLLSGGELHLLAREQYADPSGLHRYISDHGLTYLKMTPSLFHMLASYEGGTEEHDLNNKLRLIVLGGEKVKTDDIERYASRHPHIRYINHYGPTETTVGCIAHPIPMEDWEAYKEQPVIGRPIANTRIFIVDESMNLQPIGVYGEIVVGGEGVTAGYEQQPLLDSGGFTQIKYSESPVYRTGDIGRYLPDGTIELSGRKDTQLKILGYRVELGEVEACIRKLPGISDAAVVGFDLDASPYLCGYYVSTETIESSEIRQMLALVLPSYMIPAFLMGVVSIPLTLNGKVDKSALPMPQGGGTDNTFVAPRTLLESRLADMWKSVLGIEQVSVKDHFFELGGHSLKATTLVARMFKELQVNMPLRTIFQAPTLEELAGKVANMARRHHTSIKPVEPKPYYPASSAQKRMYILNQLSGAKLSYNMPGYYLIEGALDVIRLEQAFHALIQRHESLRTSFDMMAGEPVQIVKDDVQFAIEFEDLYVADWDTIEARLRCFVDEFSLEEAPLLRVGLLRLAANRHILMFDMHHIITDGVSIALMLKELNSLYIGEELPRLALQYKDYAVWQRRLEDSHAMLEQEAYWKGIFSGELPTLELPTDYPRPAVLSFEGSTMSFTLDEEIVTGLRRISRQTGATLYMVLFSLFSILLSKYAGQDDIVVGTPVAGRPHADLESMIGMFVGTLAIRSCPSEEKTFIDYLGEVKELTLQAYENQDYPFERLVDKLNVQNDMGRNPLFDVMFVMQDRSTATELGALQVTPYYSADRTAKFDLTLSVAEQDDQLRLSIEYRTSLFQKQTIERMAGHLCQLIAEAVSRPEQQLRELEMLTEQERMQVLYDFNDTAAGYPEEQTIHSLFEEQAANRPDYVAVAFGESRMIYRELNARANRIARTLRNQGVRRNDIVGLMTDRSVEMIAGILGILKAGGAYMPIDPDYPVDRIEYMLSDSGASVLVTDNGDWLATSTGKFKGITLDIRHIWIDEQIEAEDVERVNTSDDLAYVIYTSGTTGLPKGVLIEHRNVVRLLFNDRTLFDFGAHDVWTLFHSYCFDFSVWEMYGALLNGGKLVIIPTLTARDARAYLKLLEDEQVTIVNQTPSAFYQLATEALHLKPELRIRKVIFGGEALEPLQLLAFNDAYPNLRLINMYGITETTVHVTCKELAREDLELGRSNIGQPIPTLQAYVLSKDMKVLPIGVPGELYIGGDGVGRGYLNREELTAERFVANPFIEGGRMYRTGDLARWTADSSLEYMGRLDQQVKIRGYRIELGDIESQLLRINGINETAVLARKDDNGHSYLCAYLAAEASVDANALRHELSSRLPGYMIPSFFVQVARMPITSNGKLDRKALLAIEGEILTAAPYLAPRTEMEIRLASLWSGVLGIDKIGAKDNFFERGGHSLTAATLAARMHKELNINVPLRTIFHHPTLEGLAEALEQLDFQRFTGLKQAEEMSHYPVTGEQRRLYILSQLGETELAYNMPVQYSIEGPFEREKVERTIRQLIVRHQILRTSFELVDGEPVQRIHDQVPFELEFERLLSGTEEDFTRYAKAFVRPFDLSAAPLLRVGLLELGPERHMLLFDMHHIISDGVSMSVLAQEFTRLYAGETLAEPGLQYKDYAVWQRKWMDGEGMRKQEAYWLAQFAGEIPTMELTVDYRRPLARTFEGEFLDIEIDRALTAKLHRLASDTGSTLYMLLLTAFTVLLSKYSGQEDIIVGTPVAGRRHADLEQMLGMFVGTLALRNYPSRNKPFLDYVREVKERTLEAFEHQNYPFEKLVEQIDVGKDLSRNPLFDTMFIMQNIEQASIELGGLKLTSIEPAHQFAKFDLTLIASEHEQKLMLRFQYRTSLFAKQTIERMAGHMNQLLCQAAERPELHLSSLELMTASERKIILDQFNYTAAAYPSGKTIHELFEEQVERTPDQIAVVFGQSHLTYRELNALANRMAENLRTRGAGPEQVVGLLAERSLEMVVSTLAVLKAGAAFLPIDPAYPQERIRFMIEDAAIRLVLVQPHLNSYDVDADFVEITLERNAASMAGAGNLTTVSGPDNAAYIIYTSGSTGTPKGVVVEHRSLVNLSVWHGQFFKVSPVDRIAKYASDAFDASVWELFPYLIAGASVYIVPQEIRLDIEALHQFYAVNQITIAWLPPQMYELLADTENESLRLLLTGSDKVKLYKPVSYEVWNTYGPTECTVISTAYRLADEVRRSIPIGKPLANTKIYIVDEQMNLMPIGVPGELCIAGDGVARGYWNRPELTAERFVRDPFSEEGRMYRTGDLARWLPDGNIEYLGRIDEQVKIRGYRIELGEIEAQLLQVREIKEAIVSTRQDDNGESYLCAYFVAHAALDIAKLRSWLSDRLPGYMQPSFFVQLAQLPLTPNGKVDRRGLPAPEQSRLNETFALPRTVTEVKLAEIWRSILGIEQLGRDDSFFDLGGHSLKAAMLVARLNKELHVSLPLRSVFEAPSLSAMSKRIESLEESSYTAIERTALSGNYSLSSAQKRMYILDQLEGAQTSYNMPAVYIIDGMLDIQRMESALQEIINRHESMRTFFVLENGIPVQRVQENIQFKLSIVEGAETGDAADAVLKGFVRPFDLGQAPLFRSGVSRLSDGRYLFFFDIHHIVSDGISMGVLLDEFERLYAGESLPELRIQYKDYAAWQQKELESERMRRQEAYWLETFADEIPVLNLPTDYGRPALQSFDGGTVHAALAEEAMKGLRRIGAETGATLYMVLLAAFTAFLAKYSGQEDIVVGTPIAGRPHADLEPIIGMFVETLALRNYPRSDLTFLSYVKEVKQRTLEAFEHGDYPLEELIDKLNVQRDMSRNALFDVMFSLQHKEEAVERLVGLAIKPYPLEQATAKFDLTLHAEETEGDGLILGLEFATSLFTRETAERMLRHFLQLTAELAASPEKRIEEAGMLAEEERKELLLAACPVAAAPRADKTVSELFEEQAERTPARPAVRFGADSLTYLELNERSNRLARALQKRGVGPESIVAILVERSVEMVVSMLAVLKAGGAYLPIDPDYPQERIRFLLEDSAAKTVVTQPQLARLLEGSEAEQVIALEGDLLAEEESGNLPRAAGSDNLAYVIYTSGSTGQPKGVMIEHGNYTAMAYAWRSSYELDCFEVRALQMASFSFDVFAGDVARTLLWGGELVICPNEARSDLRALSELIDEHRITIMESTPALVMPLLRYREENGRGMGELRLLIIGSDTCPAGEFKKLVSSYGATLRILNSYGVTECCIDSSYYETGESPLKEGGNVPIGKPLPGVGMYVLNRGMELQPVGVMGELCIGGSGVGRGYWRRPELTAEKFVDHPYAAGERLYRTGDLARRLPDGNIEYLGRMDQQVKIRGYRIELGEIEESLQEQEQIREAVVTVREDAQGERYLCAYVTASDELDLTALRSRLSERLASYMIPSYFVMLEELPLTPNGKLDRRALPAPEEQASGTAPYVEPRTALEASLAAIWQSVLGVPRIGAKDHFFEKGGHSLKAAVLASRIHKELHVSLPLRSVFEVPILEEMSERIAGLKQERYQMIQPVEERDYYPVTSAQKRMYLMNLTEGESSLRYNMPAIFTIEGGIDKELLKNVMRQLIDRHESLRTSFHMVKGELVQMVHKQVKFHLMEIEATETDLERHIRSCIRSFDVHEAPLLRVALIEVSETKHTLIFDTHHIVSDGVSMDVLLEEFARLYAGEELPESLIQYKDFAVWQQERLGQGSLNNSEDYWLNVYAEPIKQLELITDFPRTDVSQSVSGVHYFNLDSRVLDKLRRIAALTGSTMYMVLLSAYSIQLSKYSGQNDIVIGSPSEGRTYAGLERVVGMFVNTLAMRVHPQSDLSFYDYLVDTRKRTLDAIEHQEYPFEWLVEKLDLVREHNRNPLFDTMFVWQTELEQSLQLDQLKLIPWEGDTEKSSKFDLSFIITEKAEGDPVCCFEYSTMLFKHQTIEQFAADFMEILEQIGAEPYICLQDIELSQAGTTFIRNGFAEVDFIF</sequence>
<dbReference type="PANTHER" id="PTHR45527:SF1">
    <property type="entry name" value="FATTY ACID SYNTHASE"/>
    <property type="match status" value="1"/>
</dbReference>
<dbReference type="InterPro" id="IPR045851">
    <property type="entry name" value="AMP-bd_C_sf"/>
</dbReference>
<feature type="domain" description="Carrier" evidence="9">
    <location>
        <begin position="4113"/>
        <end position="4188"/>
    </location>
</feature>
<proteinExistence type="inferred from homology"/>
<dbReference type="SMART" id="SM00823">
    <property type="entry name" value="PKS_PP"/>
    <property type="match status" value="6"/>
</dbReference>
<dbReference type="InterPro" id="IPR010071">
    <property type="entry name" value="AA_adenyl_dom"/>
</dbReference>
<evidence type="ECO:0000256" key="5">
    <source>
        <dbReference type="ARBA" id="ARBA00022737"/>
    </source>
</evidence>
<dbReference type="SUPFAM" id="SSF52777">
    <property type="entry name" value="CoA-dependent acyltransferases"/>
    <property type="match status" value="14"/>
</dbReference>
<dbReference type="Gene3D" id="1.10.1200.10">
    <property type="entry name" value="ACP-like"/>
    <property type="match status" value="6"/>
</dbReference>
<evidence type="ECO:0000259" key="9">
    <source>
        <dbReference type="PROSITE" id="PS50075"/>
    </source>
</evidence>
<dbReference type="InterPro" id="IPR025110">
    <property type="entry name" value="AMP-bd_C"/>
</dbReference>
<dbReference type="InterPro" id="IPR042099">
    <property type="entry name" value="ANL_N_sf"/>
</dbReference>
<feature type="domain" description="Carrier" evidence="9">
    <location>
        <begin position="6191"/>
        <end position="6266"/>
    </location>
</feature>
<feature type="domain" description="FHA" evidence="8">
    <location>
        <begin position="4449"/>
        <end position="4503"/>
    </location>
</feature>
<dbReference type="Gene3D" id="2.30.38.10">
    <property type="entry name" value="Luciferase, Domain 3"/>
    <property type="match status" value="4"/>
</dbReference>
<dbReference type="SUPFAM" id="SSF56801">
    <property type="entry name" value="Acetyl-CoA synthetase-like"/>
    <property type="match status" value="6"/>
</dbReference>
<dbReference type="InterPro" id="IPR000253">
    <property type="entry name" value="FHA_dom"/>
</dbReference>
<dbReference type="InterPro" id="IPR023213">
    <property type="entry name" value="CAT-like_dom_sf"/>
</dbReference>
<comment type="similarity">
    <text evidence="2">Belongs to the ATP-dependent AMP-binding enzyme family.</text>
</comment>
<feature type="domain" description="Carrier" evidence="9">
    <location>
        <begin position="971"/>
        <end position="1046"/>
    </location>
</feature>
<dbReference type="CDD" id="cd19531">
    <property type="entry name" value="LCL_NRPS-like"/>
    <property type="match status" value="6"/>
</dbReference>
<dbReference type="PANTHER" id="PTHR45527">
    <property type="entry name" value="NONRIBOSOMAL PEPTIDE SYNTHETASE"/>
    <property type="match status" value="1"/>
</dbReference>
<keyword evidence="7" id="KW-0511">Multifunctional enzyme</keyword>
<dbReference type="InterPro" id="IPR009081">
    <property type="entry name" value="PP-bd_ACP"/>
</dbReference>
<dbReference type="Gene3D" id="3.30.300.30">
    <property type="match status" value="6"/>
</dbReference>
<dbReference type="InterPro" id="IPR000873">
    <property type="entry name" value="AMP-dep_synth/lig_dom"/>
</dbReference>
<evidence type="ECO:0000256" key="1">
    <source>
        <dbReference type="ARBA" id="ARBA00001957"/>
    </source>
</evidence>
<evidence type="ECO:0000256" key="4">
    <source>
        <dbReference type="ARBA" id="ARBA00022553"/>
    </source>
</evidence>
<dbReference type="Proteomes" id="UP000812277">
    <property type="component" value="Unassembled WGS sequence"/>
</dbReference>
<dbReference type="Gene3D" id="3.30.559.10">
    <property type="entry name" value="Chloramphenicol acetyltransferase-like domain"/>
    <property type="match status" value="7"/>
</dbReference>
<protein>
    <submittedName>
        <fullName evidence="10">Non-ribosomal peptide synthase/polyketide synthase</fullName>
    </submittedName>
</protein>
<accession>A0ABS7DBP8</accession>
<comment type="cofactor">
    <cofactor evidence="1">
        <name>pantetheine 4'-phosphate</name>
        <dbReference type="ChEBI" id="CHEBI:47942"/>
    </cofactor>
</comment>
<gene>
    <name evidence="10" type="ORF">K0T92_21825</name>
</gene>
<dbReference type="Gene3D" id="3.40.50.12780">
    <property type="entry name" value="N-terminal domain of ligase-like"/>
    <property type="match status" value="2"/>
</dbReference>
<dbReference type="PROSITE" id="PS50075">
    <property type="entry name" value="CARRIER"/>
    <property type="match status" value="6"/>
</dbReference>
<evidence type="ECO:0000256" key="3">
    <source>
        <dbReference type="ARBA" id="ARBA00022450"/>
    </source>
</evidence>
<dbReference type="CDD" id="cd05930">
    <property type="entry name" value="A_NRPS"/>
    <property type="match status" value="2"/>
</dbReference>
<keyword evidence="4" id="KW-0597">Phosphoprotein</keyword>
<comment type="caution">
    <text evidence="10">The sequence shown here is derived from an EMBL/GenBank/DDBJ whole genome shotgun (WGS) entry which is preliminary data.</text>
</comment>
<dbReference type="Pfam" id="PF00501">
    <property type="entry name" value="AMP-binding"/>
    <property type="match status" value="6"/>
</dbReference>
<dbReference type="InterPro" id="IPR020806">
    <property type="entry name" value="PKS_PP-bd"/>
</dbReference>
<dbReference type="NCBIfam" id="NF004282">
    <property type="entry name" value="PRK05691.1"/>
    <property type="match status" value="10"/>
</dbReference>
<dbReference type="Gene3D" id="3.30.559.30">
    <property type="entry name" value="Nonribosomal peptide synthetase, condensation domain"/>
    <property type="match status" value="7"/>
</dbReference>
<keyword evidence="11" id="KW-1185">Reference proteome</keyword>
<name>A0ABS7DBP8_9BACL</name>
<evidence type="ECO:0000256" key="7">
    <source>
        <dbReference type="ARBA" id="ARBA00023268"/>
    </source>
</evidence>
<dbReference type="CDD" id="cd17643">
    <property type="entry name" value="A_NRPS_Cytc1-like"/>
    <property type="match status" value="1"/>
</dbReference>
<feature type="domain" description="Carrier" evidence="9">
    <location>
        <begin position="3067"/>
        <end position="3142"/>
    </location>
</feature>
<dbReference type="PROSITE" id="PS00012">
    <property type="entry name" value="PHOSPHOPANTETHEINE"/>
    <property type="match status" value="2"/>
</dbReference>
<feature type="domain" description="Carrier" evidence="9">
    <location>
        <begin position="2022"/>
        <end position="2097"/>
    </location>
</feature>
<evidence type="ECO:0000256" key="2">
    <source>
        <dbReference type="ARBA" id="ARBA00006432"/>
    </source>
</evidence>
<dbReference type="Pfam" id="PF00550">
    <property type="entry name" value="PP-binding"/>
    <property type="match status" value="6"/>
</dbReference>